<dbReference type="PANTHER" id="PTHR43459">
    <property type="entry name" value="ENOYL-COA HYDRATASE"/>
    <property type="match status" value="1"/>
</dbReference>
<dbReference type="InterPro" id="IPR001753">
    <property type="entry name" value="Enoyl-CoA_hydra/iso"/>
</dbReference>
<gene>
    <name evidence="3" type="ORF">ACFQMN_04705</name>
</gene>
<reference evidence="4" key="1">
    <citation type="journal article" date="2019" name="Int. J. Syst. Evol. Microbiol.">
        <title>The Global Catalogue of Microorganisms (GCM) 10K type strain sequencing project: providing services to taxonomists for standard genome sequencing and annotation.</title>
        <authorList>
            <consortium name="The Broad Institute Genomics Platform"/>
            <consortium name="The Broad Institute Genome Sequencing Center for Infectious Disease"/>
            <person name="Wu L."/>
            <person name="Ma J."/>
        </authorList>
    </citation>
    <scope>NUCLEOTIDE SEQUENCE [LARGE SCALE GENOMIC DNA]</scope>
    <source>
        <strain evidence="4">CCUG 73951</strain>
    </source>
</reference>
<dbReference type="SUPFAM" id="SSF52096">
    <property type="entry name" value="ClpP/crotonase"/>
    <property type="match status" value="1"/>
</dbReference>
<sequence length="257" mass="29090">MNYFKVKKKKSITFLKLDRGEKYNALHVEMLREFADIVENVKNDEDTQIVVLSGAGGGFCAGGDVTMMKEVSDPEVYDQVMNDIERIVTGFYSMPKIVLAALHGPVVGLGLSIALSADYLIAEANAKLSMNFIGIGLAPDGGGHFFLEKRLGTHRAKQFAWQGENLQAEEAYDHQLIDSVFEKDIQLEAEKLAEKWTVRPLQSMIASKKIYHQYGMDQLLQYLAKERRSQWKLRQTSDHKEGVQAFLEKREPKFKGK</sequence>
<dbReference type="Gene3D" id="1.10.12.10">
    <property type="entry name" value="Lyase 2-enoyl-coa Hydratase, Chain A, domain 2"/>
    <property type="match status" value="1"/>
</dbReference>
<evidence type="ECO:0000256" key="1">
    <source>
        <dbReference type="ARBA" id="ARBA00005254"/>
    </source>
</evidence>
<comment type="similarity">
    <text evidence="1">Belongs to the enoyl-CoA hydratase/isomerase family.</text>
</comment>
<evidence type="ECO:0000256" key="2">
    <source>
        <dbReference type="SAM" id="Phobius"/>
    </source>
</evidence>
<dbReference type="GO" id="GO:0004300">
    <property type="term" value="F:enoyl-CoA hydratase activity"/>
    <property type="evidence" value="ECO:0007669"/>
    <property type="project" value="UniProtKB-EC"/>
</dbReference>
<dbReference type="Gene3D" id="3.90.226.10">
    <property type="entry name" value="2-enoyl-CoA Hydratase, Chain A, domain 1"/>
    <property type="match status" value="1"/>
</dbReference>
<keyword evidence="4" id="KW-1185">Reference proteome</keyword>
<dbReference type="EMBL" id="JBHTBY010000003">
    <property type="protein sequence ID" value="MFC7320168.1"/>
    <property type="molecule type" value="Genomic_DNA"/>
</dbReference>
<dbReference type="RefSeq" id="WP_289216812.1">
    <property type="nucleotide sequence ID" value="NZ_JAPVRC010000008.1"/>
</dbReference>
<proteinExistence type="inferred from homology"/>
<keyword evidence="3" id="KW-0456">Lyase</keyword>
<dbReference type="EC" id="4.2.1.17" evidence="3"/>
<name>A0ABW2K1W8_9BACI</name>
<comment type="caution">
    <text evidence="3">The sequence shown here is derived from an EMBL/GenBank/DDBJ whole genome shotgun (WGS) entry which is preliminary data.</text>
</comment>
<organism evidence="3 4">
    <name type="scientific">Halobacillus campisalis</name>
    <dbReference type="NCBI Taxonomy" id="435909"/>
    <lineage>
        <taxon>Bacteria</taxon>
        <taxon>Bacillati</taxon>
        <taxon>Bacillota</taxon>
        <taxon>Bacilli</taxon>
        <taxon>Bacillales</taxon>
        <taxon>Bacillaceae</taxon>
        <taxon>Halobacillus</taxon>
    </lineage>
</organism>
<dbReference type="Pfam" id="PF00378">
    <property type="entry name" value="ECH_1"/>
    <property type="match status" value="1"/>
</dbReference>
<protein>
    <submittedName>
        <fullName evidence="3">Enoyl-CoA hydratase</fullName>
        <ecNumber evidence="3">4.2.1.17</ecNumber>
    </submittedName>
</protein>
<dbReference type="NCBIfam" id="NF005804">
    <property type="entry name" value="PRK07659.1"/>
    <property type="match status" value="1"/>
</dbReference>
<dbReference type="InterPro" id="IPR014748">
    <property type="entry name" value="Enoyl-CoA_hydra_C"/>
</dbReference>
<evidence type="ECO:0000313" key="3">
    <source>
        <dbReference type="EMBL" id="MFC7320168.1"/>
    </source>
</evidence>
<evidence type="ECO:0000313" key="4">
    <source>
        <dbReference type="Proteomes" id="UP001596494"/>
    </source>
</evidence>
<dbReference type="Proteomes" id="UP001596494">
    <property type="component" value="Unassembled WGS sequence"/>
</dbReference>
<feature type="transmembrane region" description="Helical" evidence="2">
    <location>
        <begin position="97"/>
        <end position="122"/>
    </location>
</feature>
<dbReference type="InterPro" id="IPR029045">
    <property type="entry name" value="ClpP/crotonase-like_dom_sf"/>
</dbReference>
<keyword evidence="2" id="KW-0812">Transmembrane</keyword>
<keyword evidence="2" id="KW-0472">Membrane</keyword>
<dbReference type="CDD" id="cd06558">
    <property type="entry name" value="crotonase-like"/>
    <property type="match status" value="1"/>
</dbReference>
<accession>A0ABW2K1W8</accession>
<keyword evidence="2" id="KW-1133">Transmembrane helix</keyword>
<dbReference type="PANTHER" id="PTHR43459:SF1">
    <property type="entry name" value="EG:BACN32G11.4 PROTEIN"/>
    <property type="match status" value="1"/>
</dbReference>